<sequence>MPDPGSPEPLWGESADRPVAPRRFAETPAVPSRATEEHAAERVGEEPAPAEPRDPVAVAAVAAGFAGILVLGLLLALVAGILGAWAGQRARDARRSLELPALALVLAAVDGVVWIAVQASFDVPHWIG</sequence>
<accession>A0A1M5IML0</accession>
<protein>
    <recommendedName>
        <fullName evidence="5">DUF4190 domain-containing protein</fullName>
    </recommendedName>
</protein>
<keyword evidence="2" id="KW-0472">Membrane</keyword>
<feature type="compositionally biased region" description="Basic and acidic residues" evidence="1">
    <location>
        <begin position="34"/>
        <end position="45"/>
    </location>
</feature>
<dbReference type="RefSeq" id="WP_073389088.1">
    <property type="nucleotide sequence ID" value="NZ_FQVU01000002.1"/>
</dbReference>
<feature type="region of interest" description="Disordered" evidence="1">
    <location>
        <begin position="1"/>
        <end position="53"/>
    </location>
</feature>
<evidence type="ECO:0000313" key="4">
    <source>
        <dbReference type="Proteomes" id="UP000186132"/>
    </source>
</evidence>
<proteinExistence type="predicted"/>
<feature type="transmembrane region" description="Helical" evidence="2">
    <location>
        <begin position="97"/>
        <end position="117"/>
    </location>
</feature>
<evidence type="ECO:0008006" key="5">
    <source>
        <dbReference type="Google" id="ProtNLM"/>
    </source>
</evidence>
<evidence type="ECO:0000256" key="1">
    <source>
        <dbReference type="SAM" id="MobiDB-lite"/>
    </source>
</evidence>
<gene>
    <name evidence="3" type="ORF">SAMN05443575_1938</name>
</gene>
<dbReference type="Proteomes" id="UP000186132">
    <property type="component" value="Unassembled WGS sequence"/>
</dbReference>
<name>A0A1M5IML0_9ACTN</name>
<evidence type="ECO:0000256" key="2">
    <source>
        <dbReference type="SAM" id="Phobius"/>
    </source>
</evidence>
<dbReference type="STRING" id="1206085.SAMN05443575_1938"/>
<evidence type="ECO:0000313" key="3">
    <source>
        <dbReference type="EMBL" id="SHG29279.1"/>
    </source>
</evidence>
<keyword evidence="2" id="KW-1133">Transmembrane helix</keyword>
<dbReference type="EMBL" id="FQVU01000002">
    <property type="protein sequence ID" value="SHG29279.1"/>
    <property type="molecule type" value="Genomic_DNA"/>
</dbReference>
<keyword evidence="2" id="KW-0812">Transmembrane</keyword>
<keyword evidence="4" id="KW-1185">Reference proteome</keyword>
<feature type="transmembrane region" description="Helical" evidence="2">
    <location>
        <begin position="56"/>
        <end position="85"/>
    </location>
</feature>
<dbReference type="AlphaFoldDB" id="A0A1M5IML0"/>
<organism evidence="3 4">
    <name type="scientific">Jatrophihabitans endophyticus</name>
    <dbReference type="NCBI Taxonomy" id="1206085"/>
    <lineage>
        <taxon>Bacteria</taxon>
        <taxon>Bacillati</taxon>
        <taxon>Actinomycetota</taxon>
        <taxon>Actinomycetes</taxon>
        <taxon>Jatrophihabitantales</taxon>
        <taxon>Jatrophihabitantaceae</taxon>
        <taxon>Jatrophihabitans</taxon>
    </lineage>
</organism>
<reference evidence="3 4" key="1">
    <citation type="submission" date="2016-11" db="EMBL/GenBank/DDBJ databases">
        <authorList>
            <person name="Jaros S."/>
            <person name="Januszkiewicz K."/>
            <person name="Wedrychowicz H."/>
        </authorList>
    </citation>
    <scope>NUCLEOTIDE SEQUENCE [LARGE SCALE GENOMIC DNA]</scope>
    <source>
        <strain evidence="3 4">DSM 45627</strain>
    </source>
</reference>